<dbReference type="GO" id="GO:0008270">
    <property type="term" value="F:zinc ion binding"/>
    <property type="evidence" value="ECO:0007669"/>
    <property type="project" value="UniProtKB-KW"/>
</dbReference>
<evidence type="ECO:0000256" key="14">
    <source>
        <dbReference type="ARBA" id="ARBA00023140"/>
    </source>
</evidence>
<keyword evidence="21" id="KW-1185">Reference proteome</keyword>
<evidence type="ECO:0000256" key="15">
    <source>
        <dbReference type="ARBA" id="ARBA00032511"/>
    </source>
</evidence>
<proteinExistence type="inferred from homology"/>
<dbReference type="InterPro" id="IPR025654">
    <property type="entry name" value="PEX2/10"/>
</dbReference>
<dbReference type="PANTHER" id="PTHR48178:SF1">
    <property type="entry name" value="PEROXISOME BIOGENESIS FACTOR 2"/>
    <property type="match status" value="1"/>
</dbReference>
<keyword evidence="4" id="KW-0813">Transport</keyword>
<keyword evidence="12" id="KW-1133">Transmembrane helix</keyword>
<dbReference type="GO" id="GO:0061630">
    <property type="term" value="F:ubiquitin protein ligase activity"/>
    <property type="evidence" value="ECO:0007669"/>
    <property type="project" value="UniProtKB-EC"/>
</dbReference>
<comment type="similarity">
    <text evidence="3">Belongs to the pex2/pex10/pex12 family.</text>
</comment>
<dbReference type="PROSITE" id="PS00518">
    <property type="entry name" value="ZF_RING_1"/>
    <property type="match status" value="1"/>
</dbReference>
<evidence type="ECO:0000256" key="1">
    <source>
        <dbReference type="ARBA" id="ARBA00004585"/>
    </source>
</evidence>
<evidence type="ECO:0000256" key="5">
    <source>
        <dbReference type="ARBA" id="ARBA00022679"/>
    </source>
</evidence>
<evidence type="ECO:0000313" key="21">
    <source>
        <dbReference type="Proteomes" id="UP000230002"/>
    </source>
</evidence>
<feature type="compositionally biased region" description="Acidic residues" evidence="18">
    <location>
        <begin position="408"/>
        <end position="428"/>
    </location>
</feature>
<evidence type="ECO:0000256" key="9">
    <source>
        <dbReference type="ARBA" id="ARBA00022786"/>
    </source>
</evidence>
<keyword evidence="9" id="KW-0833">Ubl conjugation pathway</keyword>
<dbReference type="STRING" id="1077348.A0A2G8STV0"/>
<evidence type="ECO:0000256" key="8">
    <source>
        <dbReference type="ARBA" id="ARBA00022771"/>
    </source>
</evidence>
<dbReference type="PANTHER" id="PTHR48178">
    <property type="entry name" value="PEROXISOME BIOGENESIS FACTOR 2"/>
    <property type="match status" value="1"/>
</dbReference>
<protein>
    <recommendedName>
        <fullName evidence="17">RING-type E3 ubiquitin transferase (cysteine targeting)</fullName>
        <ecNumber evidence="17">2.3.2.36</ecNumber>
    </recommendedName>
    <alternativeName>
        <fullName evidence="15">Peroxin-2</fullName>
    </alternativeName>
</protein>
<keyword evidence="11" id="KW-0653">Protein transport</keyword>
<feature type="compositionally biased region" description="Polar residues" evidence="18">
    <location>
        <begin position="433"/>
        <end position="447"/>
    </location>
</feature>
<comment type="catalytic activity">
    <reaction evidence="16">
        <text>[E2 ubiquitin-conjugating enzyme]-S-ubiquitinyl-L-cysteine + [acceptor protein]-L-cysteine = [E2 ubiquitin-conjugating enzyme]-L-cysteine + [acceptor protein]-S-ubiquitinyl-L-cysteine.</text>
        <dbReference type="EC" id="2.3.2.36"/>
    </reaction>
</comment>
<keyword evidence="5" id="KW-0808">Transferase</keyword>
<dbReference type="GO" id="GO:0005778">
    <property type="term" value="C:peroxisomal membrane"/>
    <property type="evidence" value="ECO:0007669"/>
    <property type="project" value="UniProtKB-SubCell"/>
</dbReference>
<dbReference type="GO" id="GO:0016562">
    <property type="term" value="P:protein import into peroxisome matrix, receptor recycling"/>
    <property type="evidence" value="ECO:0007669"/>
    <property type="project" value="UniProtKB-ARBA"/>
</dbReference>
<keyword evidence="10" id="KW-0862">Zinc</keyword>
<dbReference type="EMBL" id="AYKW01000001">
    <property type="protein sequence ID" value="PIL37206.1"/>
    <property type="molecule type" value="Genomic_DNA"/>
</dbReference>
<evidence type="ECO:0000256" key="3">
    <source>
        <dbReference type="ARBA" id="ARBA00008704"/>
    </source>
</evidence>
<comment type="pathway">
    <text evidence="2">Protein modification; protein ubiquitination.</text>
</comment>
<evidence type="ECO:0000256" key="13">
    <source>
        <dbReference type="ARBA" id="ARBA00023136"/>
    </source>
</evidence>
<evidence type="ECO:0000256" key="11">
    <source>
        <dbReference type="ARBA" id="ARBA00022927"/>
    </source>
</evidence>
<evidence type="ECO:0000256" key="10">
    <source>
        <dbReference type="ARBA" id="ARBA00022833"/>
    </source>
</evidence>
<evidence type="ECO:0000256" key="12">
    <source>
        <dbReference type="ARBA" id="ARBA00022989"/>
    </source>
</evidence>
<evidence type="ECO:0000256" key="7">
    <source>
        <dbReference type="ARBA" id="ARBA00022723"/>
    </source>
</evidence>
<evidence type="ECO:0000256" key="16">
    <source>
        <dbReference type="ARBA" id="ARBA00034438"/>
    </source>
</evidence>
<organism evidence="20 21">
    <name type="scientific">Ganoderma sinense ZZ0214-1</name>
    <dbReference type="NCBI Taxonomy" id="1077348"/>
    <lineage>
        <taxon>Eukaryota</taxon>
        <taxon>Fungi</taxon>
        <taxon>Dikarya</taxon>
        <taxon>Basidiomycota</taxon>
        <taxon>Agaricomycotina</taxon>
        <taxon>Agaricomycetes</taxon>
        <taxon>Polyporales</taxon>
        <taxon>Polyporaceae</taxon>
        <taxon>Ganoderma</taxon>
    </lineage>
</organism>
<reference evidence="20 21" key="1">
    <citation type="journal article" date="2015" name="Sci. Rep.">
        <title>Chromosome-level genome map provides insights into diverse defense mechanisms in the medicinal fungus Ganoderma sinense.</title>
        <authorList>
            <person name="Zhu Y."/>
            <person name="Xu J."/>
            <person name="Sun C."/>
            <person name="Zhou S."/>
            <person name="Xu H."/>
            <person name="Nelson D.R."/>
            <person name="Qian J."/>
            <person name="Song J."/>
            <person name="Luo H."/>
            <person name="Xiang L."/>
            <person name="Li Y."/>
            <person name="Xu Z."/>
            <person name="Ji A."/>
            <person name="Wang L."/>
            <person name="Lu S."/>
            <person name="Hayward A."/>
            <person name="Sun W."/>
            <person name="Li X."/>
            <person name="Schwartz D.C."/>
            <person name="Wang Y."/>
            <person name="Chen S."/>
        </authorList>
    </citation>
    <scope>NUCLEOTIDE SEQUENCE [LARGE SCALE GENOMIC DNA]</scope>
    <source>
        <strain evidence="20 21">ZZ0214-1</strain>
    </source>
</reference>
<name>A0A2G8STV0_9APHY</name>
<evidence type="ECO:0000313" key="20">
    <source>
        <dbReference type="EMBL" id="PIL37206.1"/>
    </source>
</evidence>
<evidence type="ECO:0000256" key="4">
    <source>
        <dbReference type="ARBA" id="ARBA00022448"/>
    </source>
</evidence>
<evidence type="ECO:0000259" key="19">
    <source>
        <dbReference type="Pfam" id="PF04757"/>
    </source>
</evidence>
<evidence type="ECO:0000256" key="18">
    <source>
        <dbReference type="SAM" id="MobiDB-lite"/>
    </source>
</evidence>
<evidence type="ECO:0000256" key="17">
    <source>
        <dbReference type="ARBA" id="ARBA00034523"/>
    </source>
</evidence>
<comment type="subcellular location">
    <subcellularLocation>
        <location evidence="1">Peroxisome membrane</location>
        <topology evidence="1">Multi-pass membrane protein</topology>
    </subcellularLocation>
</comment>
<dbReference type="OrthoDB" id="1701437at2759"/>
<dbReference type="GO" id="GO:0016567">
    <property type="term" value="P:protein ubiquitination"/>
    <property type="evidence" value="ECO:0007669"/>
    <property type="project" value="UniProtKB-ARBA"/>
</dbReference>
<dbReference type="AlphaFoldDB" id="A0A2G8STV0"/>
<dbReference type="InterPro" id="IPR006845">
    <property type="entry name" value="Pex_N"/>
</dbReference>
<evidence type="ECO:0000256" key="2">
    <source>
        <dbReference type="ARBA" id="ARBA00004906"/>
    </source>
</evidence>
<comment type="caution">
    <text evidence="20">The sequence shown here is derived from an EMBL/GenBank/DDBJ whole genome shotgun (WGS) entry which is preliminary data.</text>
</comment>
<feature type="domain" description="Pex N-terminal" evidence="19">
    <location>
        <begin position="53"/>
        <end position="261"/>
    </location>
</feature>
<keyword evidence="14" id="KW-0576">Peroxisome</keyword>
<feature type="region of interest" description="Disordered" evidence="18">
    <location>
        <begin position="407"/>
        <end position="463"/>
    </location>
</feature>
<keyword evidence="6" id="KW-0812">Transmembrane</keyword>
<dbReference type="EC" id="2.3.2.36" evidence="17"/>
<dbReference type="Pfam" id="PF04757">
    <property type="entry name" value="Pex2_Pex12"/>
    <property type="match status" value="1"/>
</dbReference>
<gene>
    <name evidence="20" type="ORF">GSI_00899</name>
</gene>
<evidence type="ECO:0000256" key="6">
    <source>
        <dbReference type="ARBA" id="ARBA00022692"/>
    </source>
</evidence>
<dbReference type="InterPro" id="IPR017907">
    <property type="entry name" value="Znf_RING_CS"/>
</dbReference>
<accession>A0A2G8STV0</accession>
<dbReference type="Proteomes" id="UP000230002">
    <property type="component" value="Unassembled WGS sequence"/>
</dbReference>
<sequence length="463" mass="51473">MTSVHPHDPNRSWQDAWNSAQDTIARIRVDVLSSSSPTPRVARVGKVDAELLDAELVQLLKEPLTKAFNLVDSTFKAKFDPELTLFIHLVLYKLSVWDHGASYGAKLQGLKYATPRRTACILTASGLPRSTLALHSFLTIFVPYFHNRVRAHALSNAWPDAPSSDRRRRAWELLARLESLHGLIALVNFIVFLGNGRYRTVADRIFGLRLISARRHFQREVSYEFMNRQMVWHAFTEFLLFLLPLINTRALRRQISSLTSRTTLASLLPAPLRALAGASPSSDAQSGKRTRGKYYTLRADQCAICADNASTNLNFSDPANALTSLSAVSPYTTAGTHTSDPEDPDYVPQFPIHSAYITSCGHTYCYYCLTERMMRAADERSGVGPKGMLWECLRCTEPVAAADRLEAEAEGPEYESGVDDDSDMDDAEDRSSFTSSLDNFTDTSGSVGSIGYSEYSGMNEDSD</sequence>
<keyword evidence="7" id="KW-0479">Metal-binding</keyword>
<keyword evidence="13" id="KW-0472">Membrane</keyword>
<keyword evidence="8" id="KW-0863">Zinc-finger</keyword>